<dbReference type="EMBL" id="AUNC01000056">
    <property type="protein sequence ID" value="KEO52122.1"/>
    <property type="molecule type" value="Genomic_DNA"/>
</dbReference>
<sequence length="122" mass="13205">MTTKTSSKTNTVTLSVASREDVTKRALAAFEGTAQGAHISFASVELLWQTMTAKRWELLKAMTGQGAMSMREAARRVGRDVKSVHGDVHALLDAGVLDREENGQIIFPFDAVHVDFTLTAAA</sequence>
<gene>
    <name evidence="1" type="ORF">SMB34_08390</name>
</gene>
<proteinExistence type="predicted"/>
<name>A0ABR4TK24_9PROT</name>
<evidence type="ECO:0000313" key="2">
    <source>
        <dbReference type="Proteomes" id="UP000027463"/>
    </source>
</evidence>
<dbReference type="SUPFAM" id="SSF46785">
    <property type="entry name" value="Winged helix' DNA-binding domain"/>
    <property type="match status" value="1"/>
</dbReference>
<dbReference type="InterPro" id="IPR036390">
    <property type="entry name" value="WH_DNA-bd_sf"/>
</dbReference>
<organism evidence="1 2">
    <name type="scientific">Thalassospira permensis NBRC 106175</name>
    <dbReference type="NCBI Taxonomy" id="1353532"/>
    <lineage>
        <taxon>Bacteria</taxon>
        <taxon>Pseudomonadati</taxon>
        <taxon>Pseudomonadota</taxon>
        <taxon>Alphaproteobacteria</taxon>
        <taxon>Rhodospirillales</taxon>
        <taxon>Thalassospiraceae</taxon>
        <taxon>Thalassospira</taxon>
    </lineage>
</organism>
<comment type="caution">
    <text evidence="1">The sequence shown here is derived from an EMBL/GenBank/DDBJ whole genome shotgun (WGS) entry which is preliminary data.</text>
</comment>
<evidence type="ECO:0000313" key="1">
    <source>
        <dbReference type="EMBL" id="KEO52122.1"/>
    </source>
</evidence>
<dbReference type="Proteomes" id="UP000027463">
    <property type="component" value="Unassembled WGS sequence"/>
</dbReference>
<reference evidence="1 2" key="1">
    <citation type="submission" date="2013-07" db="EMBL/GenBank/DDBJ databases">
        <title>Thalassospira permensis NBRC 106175 Genome Sequencing.</title>
        <authorList>
            <person name="Lai Q."/>
            <person name="Shao Z."/>
        </authorList>
    </citation>
    <scope>NUCLEOTIDE SEQUENCE [LARGE SCALE GENOMIC DNA]</scope>
    <source>
        <strain evidence="1 2">NBRC 106175</strain>
    </source>
</reference>
<dbReference type="Pfam" id="PF25212">
    <property type="entry name" value="HVO_A0114"/>
    <property type="match status" value="1"/>
</dbReference>
<protein>
    <submittedName>
        <fullName evidence="1">Transcriptional regulator</fullName>
    </submittedName>
</protein>
<keyword evidence="2" id="KW-1185">Reference proteome</keyword>
<dbReference type="RefSeq" id="WP_037992190.1">
    <property type="nucleotide sequence ID" value="NZ_AUNC01000056.1"/>
</dbReference>
<accession>A0ABR4TK24</accession>